<dbReference type="Proteomes" id="UP000243106">
    <property type="component" value="Unassembled WGS sequence"/>
</dbReference>
<gene>
    <name evidence="2" type="ORF">SAMN05421853_11298</name>
</gene>
<proteinExistence type="predicted"/>
<name>A0A1I5ZVJ2_9RHOB</name>
<feature type="compositionally biased region" description="Basic and acidic residues" evidence="1">
    <location>
        <begin position="21"/>
        <end position="39"/>
    </location>
</feature>
<evidence type="ECO:0000313" key="3">
    <source>
        <dbReference type="Proteomes" id="UP000243106"/>
    </source>
</evidence>
<organism evidence="2 3">
    <name type="scientific">Roseivivax halotolerans</name>
    <dbReference type="NCBI Taxonomy" id="93684"/>
    <lineage>
        <taxon>Bacteria</taxon>
        <taxon>Pseudomonadati</taxon>
        <taxon>Pseudomonadota</taxon>
        <taxon>Alphaproteobacteria</taxon>
        <taxon>Rhodobacterales</taxon>
        <taxon>Roseobacteraceae</taxon>
        <taxon>Roseivivax</taxon>
    </lineage>
</organism>
<protein>
    <submittedName>
        <fullName evidence="2">Uncharacterized protein</fullName>
    </submittedName>
</protein>
<dbReference type="STRING" id="93684.SAMN05421853_11298"/>
<reference evidence="3" key="1">
    <citation type="submission" date="2016-10" db="EMBL/GenBank/DDBJ databases">
        <authorList>
            <person name="Varghese N."/>
            <person name="Submissions S."/>
        </authorList>
    </citation>
    <scope>NUCLEOTIDE SEQUENCE [LARGE SCALE GENOMIC DNA]</scope>
    <source>
        <strain evidence="3">JCM 10271</strain>
    </source>
</reference>
<feature type="region of interest" description="Disordered" evidence="1">
    <location>
        <begin position="1"/>
        <end position="43"/>
    </location>
</feature>
<accession>A0A1I5ZVJ2</accession>
<dbReference type="AlphaFoldDB" id="A0A1I5ZVJ2"/>
<keyword evidence="3" id="KW-1185">Reference proteome</keyword>
<sequence>MFLAPSNKTGRVTSGVHRHAAGGDRGIKGEKPNETDERPKKTRTVSIHSHLIELRLLEHAARHMKCGDGLLFPDVVPKPRKDSPRSELLDPALAVEKFGESIDYQWSKSLKITLDGNPQKLCAHSMRHYWSAPTEVVHELG</sequence>
<evidence type="ECO:0000256" key="1">
    <source>
        <dbReference type="SAM" id="MobiDB-lite"/>
    </source>
</evidence>
<dbReference type="RefSeq" id="WP_139218719.1">
    <property type="nucleotide sequence ID" value="NZ_FOXV01000012.1"/>
</dbReference>
<feature type="compositionally biased region" description="Polar residues" evidence="1">
    <location>
        <begin position="1"/>
        <end position="12"/>
    </location>
</feature>
<dbReference type="EMBL" id="FOXV01000012">
    <property type="protein sequence ID" value="SFQ60509.1"/>
    <property type="molecule type" value="Genomic_DNA"/>
</dbReference>
<evidence type="ECO:0000313" key="2">
    <source>
        <dbReference type="EMBL" id="SFQ60509.1"/>
    </source>
</evidence>